<feature type="transmembrane region" description="Helical" evidence="1">
    <location>
        <begin position="192"/>
        <end position="210"/>
    </location>
</feature>
<keyword evidence="1" id="KW-1133">Transmembrane helix</keyword>
<reference evidence="3" key="1">
    <citation type="submission" date="2016-06" db="EMBL/GenBank/DDBJ databases">
        <authorList>
            <person name="Varghese N."/>
        </authorList>
    </citation>
    <scope>NUCLEOTIDE SEQUENCE [LARGE SCALE GENOMIC DNA]</scope>
    <source>
        <strain evidence="3">DSM 45555</strain>
    </source>
</reference>
<feature type="binding site" evidence="1">
    <location>
        <position position="71"/>
    </location>
    <ligand>
        <name>Fe cation</name>
        <dbReference type="ChEBI" id="CHEBI:24875"/>
    </ligand>
</feature>
<name>A0A1C4U5S3_9ACTN</name>
<comment type="similarity">
    <text evidence="1">Belongs to the Brp/Blh beta-carotene diooxygenase family.</text>
</comment>
<feature type="binding site" evidence="1">
    <location>
        <position position="249"/>
    </location>
    <ligand>
        <name>Fe cation</name>
        <dbReference type="ChEBI" id="CHEBI:24875"/>
    </ligand>
</feature>
<dbReference type="EC" id="1.13.11.63" evidence="1"/>
<dbReference type="InterPro" id="IPR022270">
    <property type="entry name" value="Blh_diox"/>
</dbReference>
<feature type="transmembrane region" description="Helical" evidence="1">
    <location>
        <begin position="93"/>
        <end position="112"/>
    </location>
</feature>
<comment type="subcellular location">
    <subcellularLocation>
        <location evidence="1">Cell membrane</location>
        <topology evidence="1">Multi-pass membrane protein</topology>
    </subcellularLocation>
</comment>
<comment type="catalytic activity">
    <reaction evidence="1">
        <text>all-trans-beta-carotene + O2 = 2 all-trans-retinal</text>
        <dbReference type="Rhea" id="RHEA:32887"/>
        <dbReference type="ChEBI" id="CHEBI:15379"/>
        <dbReference type="ChEBI" id="CHEBI:17579"/>
        <dbReference type="ChEBI" id="CHEBI:17898"/>
        <dbReference type="EC" id="1.13.11.63"/>
    </reaction>
</comment>
<dbReference type="NCBIfam" id="TIGR03753">
    <property type="entry name" value="blh_monoox"/>
    <property type="match status" value="1"/>
</dbReference>
<keyword evidence="1" id="KW-0223">Dioxygenase</keyword>
<accession>A0A1C4U5S3</accession>
<keyword evidence="1" id="KW-0479">Metal-binding</keyword>
<dbReference type="AlphaFoldDB" id="A0A1C4U5S3"/>
<organism evidence="2 3">
    <name type="scientific">Micromonospora marina</name>
    <dbReference type="NCBI Taxonomy" id="307120"/>
    <lineage>
        <taxon>Bacteria</taxon>
        <taxon>Bacillati</taxon>
        <taxon>Actinomycetota</taxon>
        <taxon>Actinomycetes</taxon>
        <taxon>Micromonosporales</taxon>
        <taxon>Micromonosporaceae</taxon>
        <taxon>Micromonospora</taxon>
    </lineage>
</organism>
<feature type="binding site" evidence="1">
    <location>
        <position position="128"/>
    </location>
    <ligand>
        <name>Fe cation</name>
        <dbReference type="ChEBI" id="CHEBI:24875"/>
    </ligand>
</feature>
<keyword evidence="3" id="KW-1185">Reference proteome</keyword>
<evidence type="ECO:0000256" key="1">
    <source>
        <dbReference type="HAMAP-Rule" id="MF_02093"/>
    </source>
</evidence>
<dbReference type="Proteomes" id="UP000198551">
    <property type="component" value="Unassembled WGS sequence"/>
</dbReference>
<dbReference type="GO" id="GO:0005506">
    <property type="term" value="F:iron ion binding"/>
    <property type="evidence" value="ECO:0007669"/>
    <property type="project" value="UniProtKB-UniRule"/>
</dbReference>
<gene>
    <name evidence="2" type="ORF">GA0070215_101256</name>
</gene>
<dbReference type="GO" id="GO:0004497">
    <property type="term" value="F:monooxygenase activity"/>
    <property type="evidence" value="ECO:0007669"/>
    <property type="project" value="UniProtKB-KW"/>
</dbReference>
<dbReference type="GO" id="GO:0016121">
    <property type="term" value="P:carotene catabolic process"/>
    <property type="evidence" value="ECO:0007669"/>
    <property type="project" value="UniProtKB-UniRule"/>
</dbReference>
<feature type="transmembrane region" description="Helical" evidence="1">
    <location>
        <begin position="276"/>
        <end position="299"/>
    </location>
</feature>
<dbReference type="Pfam" id="PF15461">
    <property type="entry name" value="BCD"/>
    <property type="match status" value="1"/>
</dbReference>
<dbReference type="GO" id="GO:0003834">
    <property type="term" value="F:beta-carotene 15,15'-dioxygenase activity"/>
    <property type="evidence" value="ECO:0007669"/>
    <property type="project" value="UniProtKB-EC"/>
</dbReference>
<keyword evidence="1" id="KW-0472">Membrane</keyword>
<dbReference type="GO" id="GO:0005886">
    <property type="term" value="C:plasma membrane"/>
    <property type="evidence" value="ECO:0007669"/>
    <property type="project" value="UniProtKB-SubCell"/>
</dbReference>
<sequence>MTTPTGPPYTSGRRLAAATAQRTATGPPAGTGRASVLTVAGLLALAPLARHTGVGSSPAYLLAGLLAGLPHGAVDHLVPGWCSARARSPGVRLAVPLGYAAVAAVVLVAFQAAPTPALLAFLVLSVIHFGAADEAFHAERDGRPVRHRPAGVLARGGPPVVVPLLVWPETVDPLLAAVAPGVPAVLGPGLRLLALGCLVVAGTVTVVRDLRGGRHLDAAEPVLLVALFAAVPPALAVGAYFAAWHSARHVSRLLRAHPANRSDLADGRWGAPLGRFARAAALPTLVAAAVPVALAVWPGRPFDPLSVTVAALAALTVPHSAVVAWLDRRGRPAGSPA</sequence>
<keyword evidence="2" id="KW-0503">Monooxygenase</keyword>
<keyword evidence="1" id="KW-1003">Cell membrane</keyword>
<feature type="binding site" evidence="1">
    <location>
        <position position="245"/>
    </location>
    <ligand>
        <name>Fe cation</name>
        <dbReference type="ChEBI" id="CHEBI:24875"/>
    </ligand>
</feature>
<comment type="function">
    <text evidence="1">Catalyzes the cleavage of beta-carotene at its central double bond (15,15') to yield two molecules of all-trans-retinal.</text>
</comment>
<keyword evidence="1" id="KW-0408">Iron</keyword>
<dbReference type="HAMAP" id="MF_02093">
    <property type="entry name" value="Beta_carotene_diox"/>
    <property type="match status" value="1"/>
</dbReference>
<keyword evidence="1" id="KW-0560">Oxidoreductase</keyword>
<feature type="transmembrane region" description="Helical" evidence="1">
    <location>
        <begin position="118"/>
        <end position="136"/>
    </location>
</feature>
<feature type="transmembrane region" description="Helical" evidence="1">
    <location>
        <begin position="305"/>
        <end position="326"/>
    </location>
</feature>
<keyword evidence="1" id="KW-0812">Transmembrane</keyword>
<proteinExistence type="inferred from homology"/>
<evidence type="ECO:0000313" key="2">
    <source>
        <dbReference type="EMBL" id="SCE66957.1"/>
    </source>
</evidence>
<dbReference type="GO" id="GO:0010436">
    <property type="term" value="F:carotenoid dioxygenase activity"/>
    <property type="evidence" value="ECO:0007669"/>
    <property type="project" value="UniProtKB-UniRule"/>
</dbReference>
<evidence type="ECO:0000313" key="3">
    <source>
        <dbReference type="Proteomes" id="UP000198551"/>
    </source>
</evidence>
<feature type="transmembrane region" description="Helical" evidence="1">
    <location>
        <begin position="222"/>
        <end position="243"/>
    </location>
</feature>
<comment type="cofactor">
    <cofactor evidence="1">
        <name>Fe(2+)</name>
        <dbReference type="ChEBI" id="CHEBI:29033"/>
    </cofactor>
</comment>
<dbReference type="RefSeq" id="WP_018784637.1">
    <property type="nucleotide sequence ID" value="NZ_FMCV01000001.1"/>
</dbReference>
<dbReference type="EMBL" id="FMCV01000001">
    <property type="protein sequence ID" value="SCE66957.1"/>
    <property type="molecule type" value="Genomic_DNA"/>
</dbReference>
<protein>
    <recommendedName>
        <fullName evidence="1">Probable beta-carotene 15,15'-dioxygenase</fullName>
        <ecNumber evidence="1">1.13.11.63</ecNumber>
    </recommendedName>
</protein>
<comment type="caution">
    <text evidence="1">Lacks conserved residue(s) required for the propagation of feature annotation.</text>
</comment>